<name>A0A0X8HWS1_9SACH</name>
<feature type="region of interest" description="Disordered" evidence="1">
    <location>
        <begin position="184"/>
        <end position="209"/>
    </location>
</feature>
<dbReference type="InterPro" id="IPR026907">
    <property type="entry name" value="GCIP-like"/>
</dbReference>
<protein>
    <submittedName>
        <fullName evidence="3">HHR116Cp</fullName>
    </submittedName>
</protein>
<dbReference type="Proteomes" id="UP000243052">
    <property type="component" value="Chromosome viii"/>
</dbReference>
<dbReference type="InterPro" id="IPR049317">
    <property type="entry name" value="GCIP-like_N"/>
</dbReference>
<evidence type="ECO:0000313" key="4">
    <source>
        <dbReference type="Proteomes" id="UP000243052"/>
    </source>
</evidence>
<sequence>MSDELENVLGTFNERFNYESIESLYGIKSTTQLKDSTPLLELAKLAKLIKAHSTKVGILSNETRLRNNEATLTKQILELEQTVFYLLSLLPLFHNSGHYTSYLLKHLDEAILNVLQCIRNMYEEIRQKTESLVSVGRLWSLTDELLMIADEGNLGLLKKHISSSITLVNDTVLELHDWLEEPTLDNSDPFGLGSESDGEDEPEVEGSNTAVPEEMIKFVKGLEGKFKMVKLLLSSFGKSISLKNPHTKSNAETLDKLYLVQIEVIEQIDEFASSVFMLGSDFNAKDDEIVAEVNRLDATMSRLCKLLKKLNKTDAKRNQWIESWETQWRKK</sequence>
<proteinExistence type="predicted"/>
<reference evidence="3 4" key="1">
    <citation type="submission" date="2016-01" db="EMBL/GenBank/DDBJ databases">
        <title>Genome sequence of the yeast Holleya sinecauda.</title>
        <authorList>
            <person name="Dietrich F.S."/>
        </authorList>
    </citation>
    <scope>NUCLEOTIDE SEQUENCE [LARGE SCALE GENOMIC DNA]</scope>
    <source>
        <strain evidence="3 4">ATCC 58844</strain>
    </source>
</reference>
<dbReference type="EMBL" id="CP014248">
    <property type="protein sequence ID" value="AMD22885.1"/>
    <property type="molecule type" value="Genomic_DNA"/>
</dbReference>
<dbReference type="RefSeq" id="XP_017989881.1">
    <property type="nucleotide sequence ID" value="XM_018134392.1"/>
</dbReference>
<dbReference type="PANTHER" id="PTHR15492:SF1">
    <property type="entry name" value="CYCLIN-D1-BINDING PROTEIN 1"/>
    <property type="match status" value="1"/>
</dbReference>
<dbReference type="GO" id="GO:0005634">
    <property type="term" value="C:nucleus"/>
    <property type="evidence" value="ECO:0007669"/>
    <property type="project" value="TreeGrafter"/>
</dbReference>
<evidence type="ECO:0000313" key="3">
    <source>
        <dbReference type="EMBL" id="AMD22885.1"/>
    </source>
</evidence>
<dbReference type="Pfam" id="PF13324">
    <property type="entry name" value="GCIP_N"/>
    <property type="match status" value="1"/>
</dbReference>
<feature type="domain" description="Cyclin-D1-binding protein 1-like N-terminal" evidence="2">
    <location>
        <begin position="41"/>
        <end position="181"/>
    </location>
</feature>
<dbReference type="AlphaFoldDB" id="A0A0X8HWS1"/>
<evidence type="ECO:0000259" key="2">
    <source>
        <dbReference type="Pfam" id="PF13324"/>
    </source>
</evidence>
<keyword evidence="4" id="KW-1185">Reference proteome</keyword>
<dbReference type="Gene3D" id="1.20.1410.10">
    <property type="entry name" value="I/LWEQ domain"/>
    <property type="match status" value="1"/>
</dbReference>
<gene>
    <name evidence="3" type="ORF">AW171_hschr84945</name>
</gene>
<dbReference type="PANTHER" id="PTHR15492">
    <property type="entry name" value="CYCLIN D1-BINDING PROTEIN 1"/>
    <property type="match status" value="1"/>
</dbReference>
<dbReference type="OrthoDB" id="4088536at2759"/>
<evidence type="ECO:0000256" key="1">
    <source>
        <dbReference type="SAM" id="MobiDB-lite"/>
    </source>
</evidence>
<accession>A0A0X8HWS1</accession>
<organism evidence="3 4">
    <name type="scientific">Eremothecium sinecaudum</name>
    <dbReference type="NCBI Taxonomy" id="45286"/>
    <lineage>
        <taxon>Eukaryota</taxon>
        <taxon>Fungi</taxon>
        <taxon>Dikarya</taxon>
        <taxon>Ascomycota</taxon>
        <taxon>Saccharomycotina</taxon>
        <taxon>Saccharomycetes</taxon>
        <taxon>Saccharomycetales</taxon>
        <taxon>Saccharomycetaceae</taxon>
        <taxon>Eremothecium</taxon>
    </lineage>
</organism>
<dbReference type="STRING" id="45286.A0A0X8HWS1"/>
<dbReference type="GeneID" id="28726251"/>